<sequence length="191" mass="22042">FLATQNLALQGHRESIQLTEDSYVGNFLALLKHLATFDPVMKEHLCYIESHPGLTSYLSPNVQNEFIYLMGSAVRQNLLKGIRRAKYYGLMFDTTPDRAHRERILQVVRYVDVDFERKCIWVRETFLGFIQAGKRDEESLVDEFLQFIIQYGGESVFPNIRIVIQILLTVAVSIAGCKRSFTKLNLIMSFL</sequence>
<organism evidence="2">
    <name type="scientific">Octopus bimaculoides</name>
    <name type="common">California two-spotted octopus</name>
    <dbReference type="NCBI Taxonomy" id="37653"/>
    <lineage>
        <taxon>Eukaryota</taxon>
        <taxon>Metazoa</taxon>
        <taxon>Spiralia</taxon>
        <taxon>Lophotrochozoa</taxon>
        <taxon>Mollusca</taxon>
        <taxon>Cephalopoda</taxon>
        <taxon>Coleoidea</taxon>
        <taxon>Octopodiformes</taxon>
        <taxon>Octopoda</taxon>
        <taxon>Incirrata</taxon>
        <taxon>Octopodidae</taxon>
        <taxon>Octopus</taxon>
    </lineage>
</organism>
<accession>A0A0L8GQI5</accession>
<feature type="non-terminal residue" evidence="2">
    <location>
        <position position="1"/>
    </location>
</feature>
<evidence type="ECO:0000313" key="2">
    <source>
        <dbReference type="EMBL" id="KOF79243.1"/>
    </source>
</evidence>
<dbReference type="AlphaFoldDB" id="A0A0L8GQI5"/>
<dbReference type="OrthoDB" id="10037933at2759"/>
<proteinExistence type="predicted"/>
<protein>
    <recommendedName>
        <fullName evidence="1">DUF4371 domain-containing protein</fullName>
    </recommendedName>
</protein>
<dbReference type="PANTHER" id="PTHR45749">
    <property type="match status" value="1"/>
</dbReference>
<dbReference type="Pfam" id="PF14291">
    <property type="entry name" value="DUF4371"/>
    <property type="match status" value="1"/>
</dbReference>
<feature type="domain" description="DUF4371" evidence="1">
    <location>
        <begin position="2"/>
        <end position="144"/>
    </location>
</feature>
<evidence type="ECO:0000259" key="1">
    <source>
        <dbReference type="Pfam" id="PF14291"/>
    </source>
</evidence>
<dbReference type="PANTHER" id="PTHR45749:SF21">
    <property type="entry name" value="DUF4371 DOMAIN-CONTAINING PROTEIN"/>
    <property type="match status" value="1"/>
</dbReference>
<dbReference type="InterPro" id="IPR025398">
    <property type="entry name" value="DUF4371"/>
</dbReference>
<dbReference type="EMBL" id="KQ420816">
    <property type="protein sequence ID" value="KOF79243.1"/>
    <property type="molecule type" value="Genomic_DNA"/>
</dbReference>
<reference evidence="2" key="1">
    <citation type="submission" date="2015-07" db="EMBL/GenBank/DDBJ databases">
        <title>MeaNS - Measles Nucleotide Surveillance Program.</title>
        <authorList>
            <person name="Tran T."/>
            <person name="Druce J."/>
        </authorList>
    </citation>
    <scope>NUCLEOTIDE SEQUENCE</scope>
    <source>
        <strain evidence="2">UCB-OBI-ISO-001</strain>
        <tissue evidence="2">Gonad</tissue>
    </source>
</reference>
<dbReference type="STRING" id="37653.A0A0L8GQI5"/>
<name>A0A0L8GQI5_OCTBM</name>
<gene>
    <name evidence="2" type="ORF">OCBIM_22029744mg</name>
</gene>